<gene>
    <name evidence="1" type="ORF">KIL84_019137</name>
</gene>
<dbReference type="EMBL" id="JAHDVG010000463">
    <property type="protein sequence ID" value="KAH1186388.1"/>
    <property type="molecule type" value="Genomic_DNA"/>
</dbReference>
<name>A0A9D4B9R1_9SAUR</name>
<evidence type="ECO:0000313" key="1">
    <source>
        <dbReference type="EMBL" id="KAH1186388.1"/>
    </source>
</evidence>
<dbReference type="Proteomes" id="UP000827986">
    <property type="component" value="Unassembled WGS sequence"/>
</dbReference>
<proteinExistence type="predicted"/>
<comment type="caution">
    <text evidence="1">The sequence shown here is derived from an EMBL/GenBank/DDBJ whole genome shotgun (WGS) entry which is preliminary data.</text>
</comment>
<organism evidence="1 2">
    <name type="scientific">Mauremys mutica</name>
    <name type="common">yellowpond turtle</name>
    <dbReference type="NCBI Taxonomy" id="74926"/>
    <lineage>
        <taxon>Eukaryota</taxon>
        <taxon>Metazoa</taxon>
        <taxon>Chordata</taxon>
        <taxon>Craniata</taxon>
        <taxon>Vertebrata</taxon>
        <taxon>Euteleostomi</taxon>
        <taxon>Archelosauria</taxon>
        <taxon>Testudinata</taxon>
        <taxon>Testudines</taxon>
        <taxon>Cryptodira</taxon>
        <taxon>Durocryptodira</taxon>
        <taxon>Testudinoidea</taxon>
        <taxon>Geoemydidae</taxon>
        <taxon>Geoemydinae</taxon>
        <taxon>Mauremys</taxon>
    </lineage>
</organism>
<reference evidence="1" key="1">
    <citation type="submission" date="2021-09" db="EMBL/GenBank/DDBJ databases">
        <title>The genome of Mauremys mutica provides insights into the evolution of semi-aquatic lifestyle.</title>
        <authorList>
            <person name="Gong S."/>
            <person name="Gao Y."/>
        </authorList>
    </citation>
    <scope>NUCLEOTIDE SEQUENCE</scope>
    <source>
        <strain evidence="1">MM-2020</strain>
        <tissue evidence="1">Muscle</tissue>
    </source>
</reference>
<protein>
    <submittedName>
        <fullName evidence="1">Uncharacterized protein</fullName>
    </submittedName>
</protein>
<dbReference type="AlphaFoldDB" id="A0A9D4B9R1"/>
<keyword evidence="2" id="KW-1185">Reference proteome</keyword>
<sequence length="124" mass="13248">MGGKWFRTRPKLHPLPSDVYVQPLMHVKCRNSGTTGPSVTILPKYAPGQLVQEVTMKLICAPLCVEPGPLQSPVMDSKTVQMSYPCSRVLSEAESSGDVGKVRGKQLSVGQAACECNTDCSGLG</sequence>
<evidence type="ECO:0000313" key="2">
    <source>
        <dbReference type="Proteomes" id="UP000827986"/>
    </source>
</evidence>
<accession>A0A9D4B9R1</accession>